<organism evidence="2 3">
    <name type="scientific">Aspergillus lucknowensis</name>
    <dbReference type="NCBI Taxonomy" id="176173"/>
    <lineage>
        <taxon>Eukaryota</taxon>
        <taxon>Fungi</taxon>
        <taxon>Dikarya</taxon>
        <taxon>Ascomycota</taxon>
        <taxon>Pezizomycotina</taxon>
        <taxon>Eurotiomycetes</taxon>
        <taxon>Eurotiomycetidae</taxon>
        <taxon>Eurotiales</taxon>
        <taxon>Aspergillaceae</taxon>
        <taxon>Aspergillus</taxon>
        <taxon>Aspergillus subgen. Nidulantes</taxon>
    </lineage>
</organism>
<protein>
    <submittedName>
        <fullName evidence="2">Uncharacterized protein</fullName>
    </submittedName>
</protein>
<comment type="caution">
    <text evidence="2">The sequence shown here is derived from an EMBL/GenBank/DDBJ whole genome shotgun (WGS) entry which is preliminary data.</text>
</comment>
<sequence>MSAVKGSAVKGSADKWALVNNESVVHELTLDKLLETVDARQRGCILAYRRLPLTGILLRPAANPATVPSNPMQGVLVTPMALEDGSNGSALQVVSGTGVLLEQAINLREGIEWTVKQHLPFPSGVSHLIELKGKARKQRAKFNLSLTSPATGEVLEGEVSISLAPKNRRKGGKTPNTTANVGSGKAATLNGVTNASPSRAIASTASLWDGPEGSSADPASQPKCAGRQEAPTPMSIESLNPDAESERNIGSSKTSLPHGTEGSRPDQVSERTGGEESADGQSKSTERSDSGGDCQPIRRKTLGSES</sequence>
<feature type="compositionally biased region" description="Basic residues" evidence="1">
    <location>
        <begin position="297"/>
        <end position="306"/>
    </location>
</feature>
<feature type="region of interest" description="Disordered" evidence="1">
    <location>
        <begin position="165"/>
        <end position="306"/>
    </location>
</feature>
<evidence type="ECO:0000313" key="2">
    <source>
        <dbReference type="EMBL" id="KAL2863589.1"/>
    </source>
</evidence>
<proteinExistence type="predicted"/>
<feature type="compositionally biased region" description="Basic and acidic residues" evidence="1">
    <location>
        <begin position="261"/>
        <end position="274"/>
    </location>
</feature>
<dbReference type="RefSeq" id="XP_070882568.1">
    <property type="nucleotide sequence ID" value="XM_071026282.1"/>
</dbReference>
<name>A0ABR4LGC2_9EURO</name>
<accession>A0ABR4LGC2</accession>
<feature type="compositionally biased region" description="Polar residues" evidence="1">
    <location>
        <begin position="248"/>
        <end position="257"/>
    </location>
</feature>
<gene>
    <name evidence="2" type="ORF">BJX67DRAFT_254941</name>
</gene>
<feature type="compositionally biased region" description="Polar residues" evidence="1">
    <location>
        <begin position="190"/>
        <end position="206"/>
    </location>
</feature>
<dbReference type="Proteomes" id="UP001610432">
    <property type="component" value="Unassembled WGS sequence"/>
</dbReference>
<evidence type="ECO:0000256" key="1">
    <source>
        <dbReference type="SAM" id="MobiDB-lite"/>
    </source>
</evidence>
<dbReference type="GeneID" id="98141354"/>
<keyword evidence="3" id="KW-1185">Reference proteome</keyword>
<dbReference type="EMBL" id="JBFXLQ010000050">
    <property type="protein sequence ID" value="KAL2863589.1"/>
    <property type="molecule type" value="Genomic_DNA"/>
</dbReference>
<reference evidence="2 3" key="1">
    <citation type="submission" date="2024-07" db="EMBL/GenBank/DDBJ databases">
        <title>Section-level genome sequencing and comparative genomics of Aspergillus sections Usti and Cavernicolus.</title>
        <authorList>
            <consortium name="Lawrence Berkeley National Laboratory"/>
            <person name="Nybo J.L."/>
            <person name="Vesth T.C."/>
            <person name="Theobald S."/>
            <person name="Frisvad J.C."/>
            <person name="Larsen T.O."/>
            <person name="Kjaerboelling I."/>
            <person name="Rothschild-Mancinelli K."/>
            <person name="Lyhne E.K."/>
            <person name="Kogle M.E."/>
            <person name="Barry K."/>
            <person name="Clum A."/>
            <person name="Na H."/>
            <person name="Ledsgaard L."/>
            <person name="Lin J."/>
            <person name="Lipzen A."/>
            <person name="Kuo A."/>
            <person name="Riley R."/>
            <person name="Mondo S."/>
            <person name="Labutti K."/>
            <person name="Haridas S."/>
            <person name="Pangalinan J."/>
            <person name="Salamov A.A."/>
            <person name="Simmons B.A."/>
            <person name="Magnuson J.K."/>
            <person name="Chen J."/>
            <person name="Drula E."/>
            <person name="Henrissat B."/>
            <person name="Wiebenga A."/>
            <person name="Lubbers R.J."/>
            <person name="Gomes A.C."/>
            <person name="Macurrencykelacurrency M.R."/>
            <person name="Stajich J."/>
            <person name="Grigoriev I.V."/>
            <person name="Mortensen U.H."/>
            <person name="De Vries R.P."/>
            <person name="Baker S.E."/>
            <person name="Andersen M.R."/>
        </authorList>
    </citation>
    <scope>NUCLEOTIDE SEQUENCE [LARGE SCALE GENOMIC DNA]</scope>
    <source>
        <strain evidence="2 3">CBS 449.75</strain>
    </source>
</reference>
<evidence type="ECO:0000313" key="3">
    <source>
        <dbReference type="Proteomes" id="UP001610432"/>
    </source>
</evidence>